<sequence>MTKLKLSCLRTTVSLLLGNIFSQSVQRLILMASSDLNDNNGNKSVINLRLSQVTGDQEKTNDIFVCGQNKNCKEHIIYFGGDVQDYPENMERHRDNKRYVKWNTESTAALIHRKFPSSLVFVIKPTKMHLMTFAVYSNFFEANDFGSPTHSRDAGAIKHLSCLYRSALKAVYQECEVISAIRVPIRLIGFSKGCTVLNQIVFELHLTEDDAGIRDFIKQIEAFYWLDGGHSGGPKNTWVTDDEALKRLASLESHIFIHVSPYQIKDPMRKWIGQQEFKFYKKLFDFKAKVHEKEHFESEDGCIENHFRVLEEF</sequence>
<evidence type="ECO:0000313" key="1">
    <source>
        <dbReference type="EMBL" id="CAL1542856.1"/>
    </source>
</evidence>
<dbReference type="Proteomes" id="UP001497497">
    <property type="component" value="Unassembled WGS sequence"/>
</dbReference>
<keyword evidence="2" id="KW-1185">Reference proteome</keyword>
<dbReference type="AlphaFoldDB" id="A0AAV2I7T7"/>
<accession>A0AAV2I7T7</accession>
<reference evidence="1 2" key="1">
    <citation type="submission" date="2024-04" db="EMBL/GenBank/DDBJ databases">
        <authorList>
            <consortium name="Genoscope - CEA"/>
            <person name="William W."/>
        </authorList>
    </citation>
    <scope>NUCLEOTIDE SEQUENCE [LARGE SCALE GENOMIC DNA]</scope>
</reference>
<dbReference type="InterPro" id="IPR018881">
    <property type="entry name" value="C2orf69_mit"/>
</dbReference>
<dbReference type="PANTHER" id="PTHR31296:SF1">
    <property type="entry name" value="MITOCHONDRIAL PROTEIN C2ORF69"/>
    <property type="match status" value="1"/>
</dbReference>
<name>A0AAV2I7T7_LYMST</name>
<dbReference type="EMBL" id="CAXITT010000510">
    <property type="protein sequence ID" value="CAL1542856.1"/>
    <property type="molecule type" value="Genomic_DNA"/>
</dbReference>
<comment type="caution">
    <text evidence="1">The sequence shown here is derived from an EMBL/GenBank/DDBJ whole genome shotgun (WGS) entry which is preliminary data.</text>
</comment>
<evidence type="ECO:0000313" key="2">
    <source>
        <dbReference type="Proteomes" id="UP001497497"/>
    </source>
</evidence>
<dbReference type="Pfam" id="PF10561">
    <property type="entry name" value="C2orf69"/>
    <property type="match status" value="2"/>
</dbReference>
<proteinExistence type="predicted"/>
<protein>
    <submittedName>
        <fullName evidence="1">Uncharacterized protein</fullName>
    </submittedName>
</protein>
<gene>
    <name evidence="1" type="ORF">GSLYS_00016390001</name>
</gene>
<dbReference type="GO" id="GO:0005739">
    <property type="term" value="C:mitochondrion"/>
    <property type="evidence" value="ECO:0007669"/>
    <property type="project" value="TreeGrafter"/>
</dbReference>
<dbReference type="PANTHER" id="PTHR31296">
    <property type="entry name" value="UPF0565 PROTEIN C2ORF69"/>
    <property type="match status" value="1"/>
</dbReference>
<organism evidence="1 2">
    <name type="scientific">Lymnaea stagnalis</name>
    <name type="common">Great pond snail</name>
    <name type="synonym">Helix stagnalis</name>
    <dbReference type="NCBI Taxonomy" id="6523"/>
    <lineage>
        <taxon>Eukaryota</taxon>
        <taxon>Metazoa</taxon>
        <taxon>Spiralia</taxon>
        <taxon>Lophotrochozoa</taxon>
        <taxon>Mollusca</taxon>
        <taxon>Gastropoda</taxon>
        <taxon>Heterobranchia</taxon>
        <taxon>Euthyneura</taxon>
        <taxon>Panpulmonata</taxon>
        <taxon>Hygrophila</taxon>
        <taxon>Lymnaeoidea</taxon>
        <taxon>Lymnaeidae</taxon>
        <taxon>Lymnaea</taxon>
    </lineage>
</organism>